<dbReference type="Pfam" id="PF00156">
    <property type="entry name" value="Pribosyltran"/>
    <property type="match status" value="1"/>
</dbReference>
<dbReference type="PANTHER" id="PTHR47505">
    <property type="entry name" value="DNA UTILIZATION PROTEIN YHGH"/>
    <property type="match status" value="1"/>
</dbReference>
<dbReference type="InterPro" id="IPR044005">
    <property type="entry name" value="DZR_2"/>
</dbReference>
<proteinExistence type="inferred from homology"/>
<dbReference type="Proteomes" id="UP000177124">
    <property type="component" value="Unassembled WGS sequence"/>
</dbReference>
<dbReference type="CDD" id="cd06223">
    <property type="entry name" value="PRTases_typeI"/>
    <property type="match status" value="1"/>
</dbReference>
<dbReference type="SUPFAM" id="SSF53271">
    <property type="entry name" value="PRTase-like"/>
    <property type="match status" value="1"/>
</dbReference>
<evidence type="ECO:0000256" key="1">
    <source>
        <dbReference type="ARBA" id="ARBA00008007"/>
    </source>
</evidence>
<accession>A0A1F5GK37</accession>
<sequence>MGLTFLDLLFPKRCVSCGAIGKYICDRCFSKIEFVEKAICPICQRQAIGGKTHPKCSGRFRLDGLVVACRYKSPIKLAIQKVKYKWVYDIEKVLVNLLASQIWKFNLPQNSILVPVPLHPKRKNWRGFNQAEILAKTLAKKFGVGYSDSLIRIIETKTQVGLTKDERKKNVGGAFAFNKKVAKKYIEGRNFILVDDVYTSGATMMEAAKVLKRLGAKTTWGLAVALG</sequence>
<comment type="similarity">
    <text evidence="1">Belongs to the ComF/GntX family.</text>
</comment>
<dbReference type="EMBL" id="MFBF01000001">
    <property type="protein sequence ID" value="OGD92248.1"/>
    <property type="molecule type" value="Genomic_DNA"/>
</dbReference>
<evidence type="ECO:0000259" key="3">
    <source>
        <dbReference type="Pfam" id="PF18912"/>
    </source>
</evidence>
<dbReference type="Gene3D" id="3.40.50.2020">
    <property type="match status" value="1"/>
</dbReference>
<dbReference type="PANTHER" id="PTHR47505:SF1">
    <property type="entry name" value="DNA UTILIZATION PROTEIN YHGH"/>
    <property type="match status" value="1"/>
</dbReference>
<dbReference type="STRING" id="1797716.A3D07_00365"/>
<evidence type="ECO:0000313" key="4">
    <source>
        <dbReference type="EMBL" id="OGD92248.1"/>
    </source>
</evidence>
<feature type="domain" description="Phosphoribosyltransferase" evidence="2">
    <location>
        <begin position="132"/>
        <end position="219"/>
    </location>
</feature>
<dbReference type="InterPro" id="IPR000836">
    <property type="entry name" value="PRTase_dom"/>
</dbReference>
<dbReference type="AlphaFoldDB" id="A0A1F5GK37"/>
<organism evidence="4 5">
    <name type="scientific">Candidatus Curtissbacteria bacterium RIFCSPHIGHO2_02_FULL_42_15</name>
    <dbReference type="NCBI Taxonomy" id="1797716"/>
    <lineage>
        <taxon>Bacteria</taxon>
        <taxon>Candidatus Curtissiibacteriota</taxon>
    </lineage>
</organism>
<name>A0A1F5GK37_9BACT</name>
<dbReference type="Pfam" id="PF18912">
    <property type="entry name" value="DZR_2"/>
    <property type="match status" value="1"/>
</dbReference>
<dbReference type="InterPro" id="IPR029057">
    <property type="entry name" value="PRTase-like"/>
</dbReference>
<comment type="caution">
    <text evidence="4">The sequence shown here is derived from an EMBL/GenBank/DDBJ whole genome shotgun (WGS) entry which is preliminary data.</text>
</comment>
<evidence type="ECO:0008006" key="6">
    <source>
        <dbReference type="Google" id="ProtNLM"/>
    </source>
</evidence>
<dbReference type="InterPro" id="IPR051910">
    <property type="entry name" value="ComF/GntX_DNA_util-trans"/>
</dbReference>
<feature type="domain" description="Double zinc ribbon" evidence="3">
    <location>
        <begin position="5"/>
        <end position="56"/>
    </location>
</feature>
<evidence type="ECO:0000259" key="2">
    <source>
        <dbReference type="Pfam" id="PF00156"/>
    </source>
</evidence>
<protein>
    <recommendedName>
        <fullName evidence="6">Double zinc ribbon domain-containing protein</fullName>
    </recommendedName>
</protein>
<gene>
    <name evidence="4" type="ORF">A3D07_00365</name>
</gene>
<evidence type="ECO:0000313" key="5">
    <source>
        <dbReference type="Proteomes" id="UP000177124"/>
    </source>
</evidence>
<reference evidence="4 5" key="1">
    <citation type="journal article" date="2016" name="Nat. Commun.">
        <title>Thousands of microbial genomes shed light on interconnected biogeochemical processes in an aquifer system.</title>
        <authorList>
            <person name="Anantharaman K."/>
            <person name="Brown C.T."/>
            <person name="Hug L.A."/>
            <person name="Sharon I."/>
            <person name="Castelle C.J."/>
            <person name="Probst A.J."/>
            <person name="Thomas B.C."/>
            <person name="Singh A."/>
            <person name="Wilkins M.J."/>
            <person name="Karaoz U."/>
            <person name="Brodie E.L."/>
            <person name="Williams K.H."/>
            <person name="Hubbard S.S."/>
            <person name="Banfield J.F."/>
        </authorList>
    </citation>
    <scope>NUCLEOTIDE SEQUENCE [LARGE SCALE GENOMIC DNA]</scope>
</reference>